<keyword evidence="3" id="KW-1185">Reference proteome</keyword>
<reference evidence="2 3" key="1">
    <citation type="journal article" date="2011" name="PLoS Genet.">
        <title>Genome sequencing and comparative transcriptomics of the model entomopathogenic fungi Metarhizium anisopliae and M. acridum.</title>
        <authorList>
            <person name="Gao Q."/>
            <person name="Jin K."/>
            <person name="Ying S.H."/>
            <person name="Zhang Y."/>
            <person name="Xiao G."/>
            <person name="Shang Y."/>
            <person name="Duan Z."/>
            <person name="Hu X."/>
            <person name="Xie X.Q."/>
            <person name="Zhou G."/>
            <person name="Peng G."/>
            <person name="Luo Z."/>
            <person name="Huang W."/>
            <person name="Wang B."/>
            <person name="Fang W."/>
            <person name="Wang S."/>
            <person name="Zhong Y."/>
            <person name="Ma L.J."/>
            <person name="St Leger R.J."/>
            <person name="Zhao G.P."/>
            <person name="Pei Y."/>
            <person name="Feng M.G."/>
            <person name="Xia Y."/>
            <person name="Wang C."/>
        </authorList>
    </citation>
    <scope>NUCLEOTIDE SEQUENCE [LARGE SCALE GENOMIC DNA]</scope>
    <source>
        <strain evidence="2 3">CQMa 102</strain>
    </source>
</reference>
<dbReference type="Proteomes" id="UP000002499">
    <property type="component" value="Unassembled WGS sequence"/>
</dbReference>
<dbReference type="PANTHER" id="PTHR40627">
    <property type="entry name" value="INDOLE PRENYLTRANSFERASE TDIB-RELATED"/>
    <property type="match status" value="1"/>
</dbReference>
<gene>
    <name evidence="2" type="ORF">MAC_06077</name>
</gene>
<dbReference type="eggNOG" id="ENOG502SIKB">
    <property type="taxonomic scope" value="Eukaryota"/>
</dbReference>
<dbReference type="InParanoid" id="E9E879"/>
<dbReference type="EMBL" id="GL698520">
    <property type="protein sequence ID" value="EFY87829.1"/>
    <property type="molecule type" value="Genomic_DNA"/>
</dbReference>
<dbReference type="OrthoDB" id="5392033at2759"/>
<protein>
    <submittedName>
        <fullName evidence="2">Aromatic prenyl transferase</fullName>
    </submittedName>
</protein>
<keyword evidence="1 2" id="KW-0808">Transferase</keyword>
<dbReference type="PANTHER" id="PTHR40627:SF5">
    <property type="entry name" value="INDOLE PRENYLTRANSFERASE TDIB"/>
    <property type="match status" value="1"/>
</dbReference>
<dbReference type="InterPro" id="IPR017795">
    <property type="entry name" value="ABBA_NscD-like"/>
</dbReference>
<name>E9E879_METAQ</name>
<sequence>MEQKDPSIAAIGQISPISAYPHRPIGRRITSLTTHTPPAVLLLLVHEVDSIRRPYMQYAAMAGQTRPDTSLDLGFWMRHSISPILAFLRAAGAYSAADQGEHIRILCDHILPNIGPRPTASHPIKSSLTNSGSPIEISLNLRSGKPSVRYCAEILGSAWPDDADIYAVETVQKCLTSLCAELGLSRRWSDELLEAFIPTAEEAKRSQENVQQWMTSLLPPGLETKPVSRLPFAAFALDLDGPRARPKLFLLEGVVSPSIDMLSIDLVKEEDLHGARVKMYLHTTTNSFNTVRQCLTLGGRRQDETTIKGLETLRTIWHLMIQEKDEVADDYEKPVNDAAQQAMKLFLSLEITPGRDLPEVKLYVPVFTYMKSDAETVENFEIMLEKCNQEWASSGKYRDMFETAFGDLNRKREAPIHSYASFYYNESGVYQTLYFCLPRELDVDGENMVERQPDC</sequence>
<dbReference type="GO" id="GO:0016765">
    <property type="term" value="F:transferase activity, transferring alkyl or aryl (other than methyl) groups"/>
    <property type="evidence" value="ECO:0007669"/>
    <property type="project" value="InterPro"/>
</dbReference>
<dbReference type="Pfam" id="PF11991">
    <property type="entry name" value="Trp_DMAT"/>
    <property type="match status" value="2"/>
</dbReference>
<dbReference type="CDD" id="cd13929">
    <property type="entry name" value="PT-DMATS_CymD"/>
    <property type="match status" value="1"/>
</dbReference>
<dbReference type="AlphaFoldDB" id="E9E879"/>
<dbReference type="HOGENOM" id="CLU_037431_4_0_1"/>
<evidence type="ECO:0000313" key="2">
    <source>
        <dbReference type="EMBL" id="EFY87829.1"/>
    </source>
</evidence>
<accession>E9E879</accession>
<organism evidence="3">
    <name type="scientific">Metarhizium acridum (strain CQMa 102)</name>
    <dbReference type="NCBI Taxonomy" id="655827"/>
    <lineage>
        <taxon>Eukaryota</taxon>
        <taxon>Fungi</taxon>
        <taxon>Dikarya</taxon>
        <taxon>Ascomycota</taxon>
        <taxon>Pezizomycotina</taxon>
        <taxon>Sordariomycetes</taxon>
        <taxon>Hypocreomycetidae</taxon>
        <taxon>Hypocreales</taxon>
        <taxon>Clavicipitaceae</taxon>
        <taxon>Metarhizium</taxon>
    </lineage>
</organism>
<dbReference type="GO" id="GO:0009820">
    <property type="term" value="P:alkaloid metabolic process"/>
    <property type="evidence" value="ECO:0007669"/>
    <property type="project" value="InterPro"/>
</dbReference>
<evidence type="ECO:0000313" key="3">
    <source>
        <dbReference type="Proteomes" id="UP000002499"/>
    </source>
</evidence>
<evidence type="ECO:0000256" key="1">
    <source>
        <dbReference type="ARBA" id="ARBA00022679"/>
    </source>
</evidence>
<dbReference type="OMA" id="CHISINW"/>
<proteinExistence type="predicted"/>